<evidence type="ECO:0000313" key="4">
    <source>
        <dbReference type="Proteomes" id="UP000540490"/>
    </source>
</evidence>
<dbReference type="InterPro" id="IPR039261">
    <property type="entry name" value="FNR_nucleotide-bd"/>
</dbReference>
<protein>
    <submittedName>
        <fullName evidence="2">Siderophore-interacting protein</fullName>
    </submittedName>
</protein>
<proteinExistence type="predicted"/>
<evidence type="ECO:0000313" key="3">
    <source>
        <dbReference type="EMBL" id="MBB2195565.1"/>
    </source>
</evidence>
<dbReference type="Gene3D" id="3.40.50.80">
    <property type="entry name" value="Nucleotide-binding domain of ferredoxin-NADP reductase (FNR) module"/>
    <property type="match status" value="1"/>
</dbReference>
<evidence type="ECO:0000313" key="2">
    <source>
        <dbReference type="EMBL" id="MBB2166427.1"/>
    </source>
</evidence>
<accession>A0A7W4IPK3</accession>
<dbReference type="EMBL" id="JABEQO010000032">
    <property type="protein sequence ID" value="MBB2166427.1"/>
    <property type="molecule type" value="Genomic_DNA"/>
</dbReference>
<dbReference type="EMBL" id="JABEQN010000032">
    <property type="protein sequence ID" value="MBB2195565.1"/>
    <property type="molecule type" value="Genomic_DNA"/>
</dbReference>
<dbReference type="Proteomes" id="UP000540490">
    <property type="component" value="Unassembled WGS sequence"/>
</dbReference>
<dbReference type="PROSITE" id="PS51384">
    <property type="entry name" value="FAD_FR"/>
    <property type="match status" value="1"/>
</dbReference>
<dbReference type="InterPro" id="IPR017938">
    <property type="entry name" value="Riboflavin_synthase-like_b-brl"/>
</dbReference>
<evidence type="ECO:0000313" key="5">
    <source>
        <dbReference type="Proteomes" id="UP000561077"/>
    </source>
</evidence>
<gene>
    <name evidence="3" type="ORF">HLH25_18410</name>
    <name evidence="2" type="ORF">HLH26_18230</name>
</gene>
<sequence>MHSADTIPPPRLATTPGRITRALLRWMMRPARVAAVEALSPRFRLIDLEGECLKNVAWQPGQKIQVAIGAGLSSRTYTPMSWDADAGRTRMLAYLHGDGTGSRWAGSLLAGQVCQFLGPRRSLDFSGANGPVILFGDETSFGLAAALRNDPAATELVFEVSDAAESRAVLTAIGLDRATVIERRDGGVHLAAIGADLSRHVTPNARFVLTGKAQSIQSVSQALKRSGMGSSSVKSKAYWSPGKTGLD</sequence>
<feature type="domain" description="FAD-binding FR-type" evidence="1">
    <location>
        <begin position="26"/>
        <end position="126"/>
    </location>
</feature>
<reference evidence="4 5" key="1">
    <citation type="submission" date="2020-04" db="EMBL/GenBank/DDBJ databases">
        <title>Description of novel Gluconacetobacter.</title>
        <authorList>
            <person name="Sombolestani A."/>
        </authorList>
    </citation>
    <scope>NUCLEOTIDE SEQUENCE [LARGE SCALE GENOMIC DNA]</scope>
    <source>
        <strain evidence="3 4">LMG 1728</strain>
        <strain evidence="2 5">LMG 1731</strain>
    </source>
</reference>
<dbReference type="SUPFAM" id="SSF63380">
    <property type="entry name" value="Riboflavin synthase domain-like"/>
    <property type="match status" value="1"/>
</dbReference>
<dbReference type="AlphaFoldDB" id="A0A7W4IPK3"/>
<dbReference type="Pfam" id="PF08021">
    <property type="entry name" value="FAD_binding_9"/>
    <property type="match status" value="1"/>
</dbReference>
<comment type="caution">
    <text evidence="2">The sequence shown here is derived from an EMBL/GenBank/DDBJ whole genome shotgun (WGS) entry which is preliminary data.</text>
</comment>
<dbReference type="PANTHER" id="PTHR30157:SF0">
    <property type="entry name" value="NADPH-DEPENDENT FERRIC-CHELATE REDUCTASE"/>
    <property type="match status" value="1"/>
</dbReference>
<name>A0A7W4IPK3_9PROT</name>
<dbReference type="InterPro" id="IPR013113">
    <property type="entry name" value="SIP_FAD-bd"/>
</dbReference>
<dbReference type="CDD" id="cd06193">
    <property type="entry name" value="siderophore_interacting"/>
    <property type="match status" value="1"/>
</dbReference>
<dbReference type="InterPro" id="IPR017927">
    <property type="entry name" value="FAD-bd_FR_type"/>
</dbReference>
<dbReference type="Gene3D" id="2.40.30.10">
    <property type="entry name" value="Translation factors"/>
    <property type="match status" value="1"/>
</dbReference>
<dbReference type="Proteomes" id="UP000561077">
    <property type="component" value="Unassembled WGS sequence"/>
</dbReference>
<keyword evidence="4" id="KW-1185">Reference proteome</keyword>
<dbReference type="GO" id="GO:0016491">
    <property type="term" value="F:oxidoreductase activity"/>
    <property type="evidence" value="ECO:0007669"/>
    <property type="project" value="InterPro"/>
</dbReference>
<organism evidence="2 5">
    <name type="scientific">Gluconacetobacter dulcium</name>
    <dbReference type="NCBI Taxonomy" id="2729096"/>
    <lineage>
        <taxon>Bacteria</taxon>
        <taxon>Pseudomonadati</taxon>
        <taxon>Pseudomonadota</taxon>
        <taxon>Alphaproteobacteria</taxon>
        <taxon>Acetobacterales</taxon>
        <taxon>Acetobacteraceae</taxon>
        <taxon>Gluconacetobacter</taxon>
    </lineage>
</organism>
<dbReference type="InterPro" id="IPR039374">
    <property type="entry name" value="SIP_fam"/>
</dbReference>
<dbReference type="RefSeq" id="WP_182975473.1">
    <property type="nucleotide sequence ID" value="NZ_JABEQN010000032.1"/>
</dbReference>
<dbReference type="PANTHER" id="PTHR30157">
    <property type="entry name" value="FERRIC REDUCTASE, NADPH-DEPENDENT"/>
    <property type="match status" value="1"/>
</dbReference>
<evidence type="ECO:0000259" key="1">
    <source>
        <dbReference type="PROSITE" id="PS51384"/>
    </source>
</evidence>